<dbReference type="Proteomes" id="UP000316798">
    <property type="component" value="Chromosome"/>
</dbReference>
<dbReference type="AlphaFoldDB" id="A0A515DB44"/>
<protein>
    <submittedName>
        <fullName evidence="1">Uncharacterized protein</fullName>
    </submittedName>
</protein>
<dbReference type="EMBL" id="CP035503">
    <property type="protein sequence ID" value="QDL37615.1"/>
    <property type="molecule type" value="Genomic_DNA"/>
</dbReference>
<organism evidence="1 2">
    <name type="scientific">Rhodoferax sediminis</name>
    <dbReference type="NCBI Taxonomy" id="2509614"/>
    <lineage>
        <taxon>Bacteria</taxon>
        <taxon>Pseudomonadati</taxon>
        <taxon>Pseudomonadota</taxon>
        <taxon>Betaproteobacteria</taxon>
        <taxon>Burkholderiales</taxon>
        <taxon>Comamonadaceae</taxon>
        <taxon>Rhodoferax</taxon>
    </lineage>
</organism>
<gene>
    <name evidence="1" type="ORF">EUB48_10300</name>
</gene>
<dbReference type="KEGG" id="rhf:EUB48_10300"/>
<keyword evidence="2" id="KW-1185">Reference proteome</keyword>
<proteinExistence type="predicted"/>
<dbReference type="OrthoDB" id="8908736at2"/>
<evidence type="ECO:0000313" key="2">
    <source>
        <dbReference type="Proteomes" id="UP000316798"/>
    </source>
</evidence>
<reference evidence="1 2" key="1">
    <citation type="submission" date="2019-01" db="EMBL/GenBank/DDBJ databases">
        <title>Genomic insights into a novel species Rhodoferax sp.</title>
        <authorList>
            <person name="Jin L."/>
        </authorList>
    </citation>
    <scope>NUCLEOTIDE SEQUENCE [LARGE SCALE GENOMIC DNA]</scope>
    <source>
        <strain evidence="1 2">CHu59-6-5</strain>
    </source>
</reference>
<accession>A0A515DB44</accession>
<sequence length="106" mass="11674">MYGLLARPAWASKTVAAGRMESIRHAMLDALGETGDDSFPQTMRKLRFARDVQGLWYLRGEIMEALASLHGEASAQQQVEHLSVLFQGLLPGGLSSRVSPLKQLNH</sequence>
<evidence type="ECO:0000313" key="1">
    <source>
        <dbReference type="EMBL" id="QDL37615.1"/>
    </source>
</evidence>
<dbReference type="RefSeq" id="WP_142818852.1">
    <property type="nucleotide sequence ID" value="NZ_CP035503.1"/>
</dbReference>
<name>A0A515DB44_9BURK</name>